<evidence type="ECO:0000256" key="3">
    <source>
        <dbReference type="ARBA" id="ARBA00022485"/>
    </source>
</evidence>
<keyword evidence="5 9" id="KW-0249">Electron transport</keyword>
<dbReference type="InterPro" id="IPR002869">
    <property type="entry name" value="Pyrv_flavodox_OxRed_cen"/>
</dbReference>
<evidence type="ECO:0000256" key="2">
    <source>
        <dbReference type="ARBA" id="ARBA00022448"/>
    </source>
</evidence>
<dbReference type="InterPro" id="IPR009014">
    <property type="entry name" value="Transketo_C/PFOR_II"/>
</dbReference>
<dbReference type="GO" id="GO:0051539">
    <property type="term" value="F:4 iron, 4 sulfur cluster binding"/>
    <property type="evidence" value="ECO:0007669"/>
    <property type="project" value="UniProtKB-KW"/>
</dbReference>
<feature type="binding site" evidence="12">
    <location>
        <position position="698"/>
    </location>
    <ligand>
        <name>[4Fe-4S] cluster</name>
        <dbReference type="ChEBI" id="CHEBI:49883"/>
        <label>1</label>
    </ligand>
</feature>
<dbReference type="PROSITE" id="PS51379">
    <property type="entry name" value="4FE4S_FER_2"/>
    <property type="match status" value="2"/>
</dbReference>
<dbReference type="Gene3D" id="4.10.780.10">
    <property type="entry name" value="Pyruvate-flavodoxin oxidoreductase, EKR domain"/>
    <property type="match status" value="1"/>
</dbReference>
<dbReference type="InterPro" id="IPR002880">
    <property type="entry name" value="Pyrv_Fd/Flavodoxin_OxRdtase_N"/>
</dbReference>
<feature type="binding site" evidence="10">
    <location>
        <position position="67"/>
    </location>
    <ligand>
        <name>thiamine diphosphate</name>
        <dbReference type="ChEBI" id="CHEBI:58937"/>
    </ligand>
</feature>
<dbReference type="GO" id="GO:0016903">
    <property type="term" value="F:oxidoreductase activity, acting on the aldehyde or oxo group of donors"/>
    <property type="evidence" value="ECO:0007669"/>
    <property type="project" value="InterPro"/>
</dbReference>
<feature type="binding site" evidence="12">
    <location>
        <position position="813"/>
    </location>
    <ligand>
        <name>[4Fe-4S] cluster</name>
        <dbReference type="ChEBI" id="CHEBI:49883"/>
        <label>3</label>
    </ligand>
</feature>
<evidence type="ECO:0000256" key="10">
    <source>
        <dbReference type="PIRSR" id="PIRSR000159-1"/>
    </source>
</evidence>
<dbReference type="Gene3D" id="3.40.50.920">
    <property type="match status" value="1"/>
</dbReference>
<feature type="binding site" evidence="12">
    <location>
        <position position="756"/>
    </location>
    <ligand>
        <name>[4Fe-4S] cluster</name>
        <dbReference type="ChEBI" id="CHEBI:49883"/>
        <label>1</label>
    </ligand>
</feature>
<dbReference type="Pfam" id="PF01855">
    <property type="entry name" value="POR_N"/>
    <property type="match status" value="1"/>
</dbReference>
<feature type="binding site" evidence="12">
    <location>
        <position position="746"/>
    </location>
    <ligand>
        <name>[4Fe-4S] cluster</name>
        <dbReference type="ChEBI" id="CHEBI:49883"/>
        <label>2</label>
    </ligand>
</feature>
<keyword evidence="3 12" id="KW-0004">4Fe-4S</keyword>
<feature type="binding site" evidence="12">
    <location>
        <position position="749"/>
    </location>
    <ligand>
        <name>[4Fe-4S] cluster</name>
        <dbReference type="ChEBI" id="CHEBI:49883"/>
        <label>2</label>
    </ligand>
</feature>
<dbReference type="Gene3D" id="3.30.70.20">
    <property type="match status" value="1"/>
</dbReference>
<dbReference type="InterPro" id="IPR033412">
    <property type="entry name" value="PFOR_II"/>
</dbReference>
<dbReference type="Proteomes" id="UP000199309">
    <property type="component" value="Unassembled WGS sequence"/>
</dbReference>
<dbReference type="STRING" id="349095.SAMN05660299_02712"/>
<feature type="binding site" evidence="12">
    <location>
        <position position="692"/>
    </location>
    <ligand>
        <name>[4Fe-4S] cluster</name>
        <dbReference type="ChEBI" id="CHEBI:49883"/>
        <label>1</label>
    </ligand>
</feature>
<evidence type="ECO:0000256" key="12">
    <source>
        <dbReference type="PIRSR" id="PIRSR000159-50"/>
    </source>
</evidence>
<evidence type="ECO:0000313" key="15">
    <source>
        <dbReference type="Proteomes" id="UP000199309"/>
    </source>
</evidence>
<dbReference type="PANTHER" id="PTHR32154:SF0">
    <property type="entry name" value="PYRUVATE-FLAVODOXIN OXIDOREDUCTASE-RELATED"/>
    <property type="match status" value="1"/>
</dbReference>
<dbReference type="GO" id="GO:0030976">
    <property type="term" value="F:thiamine pyrophosphate binding"/>
    <property type="evidence" value="ECO:0007669"/>
    <property type="project" value="InterPro"/>
</dbReference>
<feature type="site" description="Important for catalytic activity" evidence="11">
    <location>
        <position position="34"/>
    </location>
</feature>
<dbReference type="FunFam" id="3.40.920.10:FF:000001">
    <property type="entry name" value="Pyruvate:ferredoxin (Flavodoxin) oxidoreductase"/>
    <property type="match status" value="1"/>
</dbReference>
<comment type="cofactor">
    <cofactor evidence="12">
        <name>[4Fe-4S] cluster</name>
        <dbReference type="ChEBI" id="CHEBI:49883"/>
    </cofactor>
    <text evidence="12">Binds 3 [4Fe-4S] clusters per subunit.</text>
</comment>
<gene>
    <name evidence="14" type="ORF">SAMN05660299_02712</name>
</gene>
<dbReference type="FunFam" id="3.40.50.920:FF:000007">
    <property type="entry name" value="Pyruvate:ferredoxin (Flavodoxin) oxidoreductase"/>
    <property type="match status" value="1"/>
</dbReference>
<feature type="binding site" evidence="12">
    <location>
        <position position="1070"/>
    </location>
    <ligand>
        <name>[4Fe-4S] cluster</name>
        <dbReference type="ChEBI" id="CHEBI:49883"/>
        <label>3</label>
    </ligand>
</feature>
<feature type="domain" description="4Fe-4S ferredoxin-type" evidence="13">
    <location>
        <begin position="683"/>
        <end position="712"/>
    </location>
</feature>
<feature type="binding site" evidence="10">
    <location>
        <begin position="961"/>
        <end position="964"/>
    </location>
    <ligand>
        <name>thiamine diphosphate</name>
        <dbReference type="ChEBI" id="CHEBI:58937"/>
    </ligand>
</feature>
<keyword evidence="15" id="KW-1185">Reference proteome</keyword>
<dbReference type="InterPro" id="IPR011766">
    <property type="entry name" value="TPP_enzyme_TPP-bd"/>
</dbReference>
<dbReference type="Pfam" id="PF17147">
    <property type="entry name" value="PFOR_II"/>
    <property type="match status" value="1"/>
</dbReference>
<dbReference type="InterPro" id="IPR017900">
    <property type="entry name" value="4Fe4S_Fe_S_CS"/>
</dbReference>
<dbReference type="InterPro" id="IPR037112">
    <property type="entry name" value="Pyrv-flavodox_OxR_EKR_sf"/>
</dbReference>
<feature type="binding site" evidence="10">
    <location>
        <position position="815"/>
    </location>
    <ligand>
        <name>thiamine diphosphate</name>
        <dbReference type="ChEBI" id="CHEBI:58937"/>
    </ligand>
</feature>
<sequence length="1173" mass="129335">MTKMKKIFKTMDGNTAAAHVAYAFTEVATIYPITPSSPMAEHVDEWAAHGRKNLFGHTVKVSEMQSEGGAAGAMHGALQAGALTATFTASQGLMLMLPNMFKIAGELLPGVFHVASRTVASNALSIMGENNDVMTVRTSGVAMLAESSVQEVMDLSAVAHASAISSRIPFVNFFDGFRTSHEIQKIEILEDEDLRQFLDMDAVQAFRDRSLKPDKPVLRGAVDAAEIYMQHRESINKFYMRVPEIVERYMRKVTELTGREYHLFNYTGAPDAEFVVVALGSGAETTEEVVKYLAAQGQKVGCINVHLFRPWSEKHFLAALPKTVKRIAVVERTKEPGSNGEPLYQSITATFATVKEAPEVYGGRFGLGSKDILPADIVACFDNLQSPIPKHNFTLCITDDVCMLSLPRTSDIYVGGNGLKSCKFWGFGSDGTVGANKSAIKIIGDNTDMYAQAYFAYDSKKSGGVTVSHLRFGNSPIKMPYLIDKADFIACHRQSYVHQFELLQGIKRGGIFLLNCTWQPEELDHKLPASLKQTIAKNDVQFYIINGMEIGRKLGLGGRINMIMQSAFFKLANVIPLDLAIAKLKESVVTSYGKKGHKIVDMNNAAIDEGVKSIIKINVPVNWATAKDNPSSKTSHSEYFKKFADPMNRMLGDTLPVSAFDGREDGTYPTGTTKEEKRGVAIFVPSWNPDLCIQCNQCSFVCPHAAIRPFLTTPKEAEKAPAGFAAKDAVGITGMNYSIVTSVMDCLGCGSCTYICPKHALTMKPFDDEEYKAEIWNYVIDLPIKPNPLKKTTVKGSQFEMPYVEFTGACAGCAETPYAKILTQLYGNRMMIANSHGCSHVWAASAPTIGYTVNKKGQGPAWADSLFEDAAEYGYGMFLGERSGRELLKGYVDKAIEAASPELKKALINWEDNMMVGEGTRERADKIIELLEKEKTGTPILEEVYKQRQYLVKRSQWLFGGDGWSYDIGYGGLDHVLAQGEDLNVFVCDTEVYSNTGGQSSKATPTAAVAQFAAAGKKTKKKDLGMMAMSYGYVYVAQVAMGADKNQLLKAITEAEAYPGPSLIIGYSPCITHGLKVGQGQSQLEQKRAVEAGYWHLYRYNPMLKEKGENPFILDSKKPSANFREFLMGEVRFSSLQKTFPETAEKLFEKTEKDAMERYESYVRLHDSLEIKK</sequence>
<evidence type="ECO:0000256" key="9">
    <source>
        <dbReference type="PIRNR" id="PIRNR000159"/>
    </source>
</evidence>
<evidence type="ECO:0000313" key="14">
    <source>
        <dbReference type="EMBL" id="SDN43134.1"/>
    </source>
</evidence>
<dbReference type="SUPFAM" id="SSF52518">
    <property type="entry name" value="Thiamin diphosphate-binding fold (THDP-binding)"/>
    <property type="match status" value="2"/>
</dbReference>
<protein>
    <submittedName>
        <fullName evidence="14">Pyruvate-ferredoxin/flavodoxin oxidoreductase</fullName>
    </submittedName>
</protein>
<keyword evidence="14" id="KW-0670">Pyruvate</keyword>
<dbReference type="EMBL" id="FNHQ01000048">
    <property type="protein sequence ID" value="SDN43134.1"/>
    <property type="molecule type" value="Genomic_DNA"/>
</dbReference>
<dbReference type="SUPFAM" id="SSF54862">
    <property type="entry name" value="4Fe-4S ferredoxins"/>
    <property type="match status" value="1"/>
</dbReference>
<feature type="binding site" evidence="12">
    <location>
        <position position="695"/>
    </location>
    <ligand>
        <name>[4Fe-4S] cluster</name>
        <dbReference type="ChEBI" id="CHEBI:49883"/>
        <label>1</label>
    </ligand>
</feature>
<dbReference type="InterPro" id="IPR019752">
    <property type="entry name" value="Pyrv/ketoisovalerate_OxRed_cat"/>
</dbReference>
<dbReference type="FunFam" id="3.40.50.970:FF:000012">
    <property type="entry name" value="Pyruvate:ferredoxin (Flavodoxin) oxidoreductase"/>
    <property type="match status" value="1"/>
</dbReference>
<dbReference type="CDD" id="cd07034">
    <property type="entry name" value="TPP_PYR_PFOR_IOR-alpha_like"/>
    <property type="match status" value="1"/>
</dbReference>
<dbReference type="GO" id="GO:0006979">
    <property type="term" value="P:response to oxidative stress"/>
    <property type="evidence" value="ECO:0007669"/>
    <property type="project" value="TreeGrafter"/>
</dbReference>
<keyword evidence="2 9" id="KW-0813">Transport</keyword>
<dbReference type="PANTHER" id="PTHR32154">
    <property type="entry name" value="PYRUVATE-FLAVODOXIN OXIDOREDUCTASE-RELATED"/>
    <property type="match status" value="1"/>
</dbReference>
<dbReference type="PROSITE" id="PS00198">
    <property type="entry name" value="4FE4S_FER_1"/>
    <property type="match status" value="2"/>
</dbReference>
<dbReference type="Pfam" id="PF01558">
    <property type="entry name" value="POR"/>
    <property type="match status" value="1"/>
</dbReference>
<evidence type="ECO:0000259" key="13">
    <source>
        <dbReference type="PROSITE" id="PS51379"/>
    </source>
</evidence>
<dbReference type="SUPFAM" id="SSF53323">
    <property type="entry name" value="Pyruvate-ferredoxin oxidoreductase, PFOR, domain III"/>
    <property type="match status" value="1"/>
</dbReference>
<feature type="domain" description="4Fe-4S ferredoxin-type" evidence="13">
    <location>
        <begin position="737"/>
        <end position="766"/>
    </location>
</feature>
<comment type="similarity">
    <text evidence="1 9">Belongs to the pyruvate:ferredoxin/flavodoxin oxidoreductase family.</text>
</comment>
<evidence type="ECO:0000256" key="4">
    <source>
        <dbReference type="ARBA" id="ARBA00022723"/>
    </source>
</evidence>
<feature type="site" description="Important for catalytic activity" evidence="11">
    <location>
        <position position="67"/>
    </location>
</feature>
<dbReference type="Gene3D" id="3.40.920.10">
    <property type="entry name" value="Pyruvate-ferredoxin oxidoreductase, PFOR, domain III"/>
    <property type="match status" value="1"/>
</dbReference>
<keyword evidence="7 12" id="KW-0408">Iron</keyword>
<feature type="binding site" evidence="12">
    <location>
        <position position="838"/>
    </location>
    <ligand>
        <name>[4Fe-4S] cluster</name>
        <dbReference type="ChEBI" id="CHEBI:49883"/>
        <label>3</label>
    </ligand>
</feature>
<accession>A0A1H0BBU1</accession>
<feature type="binding site" evidence="10">
    <location>
        <position position="117"/>
    </location>
    <ligand>
        <name>pyruvate</name>
        <dbReference type="ChEBI" id="CHEBI:15361"/>
    </ligand>
</feature>
<evidence type="ECO:0000256" key="7">
    <source>
        <dbReference type="ARBA" id="ARBA00023004"/>
    </source>
</evidence>
<dbReference type="InterPro" id="IPR017896">
    <property type="entry name" value="4Fe4S_Fe-S-bd"/>
</dbReference>
<dbReference type="Pfam" id="PF13237">
    <property type="entry name" value="Fer4_10"/>
    <property type="match status" value="1"/>
</dbReference>
<evidence type="ECO:0000256" key="5">
    <source>
        <dbReference type="ARBA" id="ARBA00022982"/>
    </source>
</evidence>
<dbReference type="InterPro" id="IPR050722">
    <property type="entry name" value="Pyruvate:ferred/Flavod_OxRd"/>
</dbReference>
<organism evidence="14 15">
    <name type="scientific">Megasphaera paucivorans</name>
    <dbReference type="NCBI Taxonomy" id="349095"/>
    <lineage>
        <taxon>Bacteria</taxon>
        <taxon>Bacillati</taxon>
        <taxon>Bacillota</taxon>
        <taxon>Negativicutes</taxon>
        <taxon>Veillonellales</taxon>
        <taxon>Veillonellaceae</taxon>
        <taxon>Megasphaera</taxon>
    </lineage>
</organism>
<feature type="binding site" evidence="10">
    <location>
        <position position="838"/>
    </location>
    <ligand>
        <name>thiamine diphosphate</name>
        <dbReference type="ChEBI" id="CHEBI:58937"/>
    </ligand>
</feature>
<dbReference type="NCBIfam" id="TIGR02176">
    <property type="entry name" value="pyruv_ox_red"/>
    <property type="match status" value="1"/>
</dbReference>
<feature type="binding site" evidence="12">
    <location>
        <position position="752"/>
    </location>
    <ligand>
        <name>[4Fe-4S] cluster</name>
        <dbReference type="ChEBI" id="CHEBI:49883"/>
        <label>2</label>
    </ligand>
</feature>
<keyword evidence="4 12" id="KW-0479">Metal-binding</keyword>
<feature type="binding site" evidence="10">
    <location>
        <begin position="990"/>
        <end position="995"/>
    </location>
    <ligand>
        <name>thiamine diphosphate</name>
        <dbReference type="ChEBI" id="CHEBI:58937"/>
    </ligand>
</feature>
<reference evidence="14 15" key="1">
    <citation type="submission" date="2016-10" db="EMBL/GenBank/DDBJ databases">
        <authorList>
            <person name="de Groot N.N."/>
        </authorList>
    </citation>
    <scope>NUCLEOTIDE SEQUENCE [LARGE SCALE GENOMIC DNA]</scope>
    <source>
        <strain evidence="14 15">DSM 16981</strain>
    </source>
</reference>
<dbReference type="InterPro" id="IPR011895">
    <property type="entry name" value="Pyrv_flavodox_OxRed"/>
</dbReference>
<dbReference type="CDD" id="cd03377">
    <property type="entry name" value="TPP_PFOR_PNO"/>
    <property type="match status" value="1"/>
</dbReference>
<dbReference type="AlphaFoldDB" id="A0A1H0BBU1"/>
<feature type="binding site" evidence="10">
    <location>
        <position position="34"/>
    </location>
    <ligand>
        <name>pyruvate</name>
        <dbReference type="ChEBI" id="CHEBI:15361"/>
    </ligand>
</feature>
<proteinExistence type="inferred from homology"/>
<name>A0A1H0BBU1_9FIRM</name>
<keyword evidence="8 12" id="KW-0411">Iron-sulfur</keyword>
<keyword evidence="6 9" id="KW-0560">Oxidoreductase</keyword>
<dbReference type="GO" id="GO:0005506">
    <property type="term" value="F:iron ion binding"/>
    <property type="evidence" value="ECO:0007669"/>
    <property type="project" value="InterPro"/>
</dbReference>
<feature type="site" description="Important for catalytic activity" evidence="11">
    <location>
        <position position="995"/>
    </location>
</feature>
<dbReference type="InterPro" id="IPR029061">
    <property type="entry name" value="THDP-binding"/>
</dbReference>
<feature type="binding site" evidence="12">
    <location>
        <position position="810"/>
    </location>
    <ligand>
        <name>[4Fe-4S] cluster</name>
        <dbReference type="ChEBI" id="CHEBI:49883"/>
        <label>3</label>
    </ligand>
</feature>
<dbReference type="PIRSF" id="PIRSF000159">
    <property type="entry name" value="NifJ"/>
    <property type="match status" value="1"/>
</dbReference>
<dbReference type="Pfam" id="PF10371">
    <property type="entry name" value="EKR"/>
    <property type="match status" value="1"/>
</dbReference>
<evidence type="ECO:0000256" key="1">
    <source>
        <dbReference type="ARBA" id="ARBA00009032"/>
    </source>
</evidence>
<evidence type="ECO:0000256" key="6">
    <source>
        <dbReference type="ARBA" id="ARBA00023002"/>
    </source>
</evidence>
<dbReference type="SUPFAM" id="SSF52922">
    <property type="entry name" value="TK C-terminal domain-like"/>
    <property type="match status" value="1"/>
</dbReference>
<dbReference type="Gene3D" id="3.40.50.970">
    <property type="match status" value="2"/>
</dbReference>
<feature type="binding site" evidence="12">
    <location>
        <position position="702"/>
    </location>
    <ligand>
        <name>[4Fe-4S] cluster</name>
        <dbReference type="ChEBI" id="CHEBI:49883"/>
        <label>2</label>
    </ligand>
</feature>
<feature type="site" description="Important for catalytic activity" evidence="11">
    <location>
        <position position="117"/>
    </location>
</feature>
<evidence type="ECO:0000256" key="11">
    <source>
        <dbReference type="PIRSR" id="PIRSR000159-2"/>
    </source>
</evidence>
<dbReference type="InterPro" id="IPR019456">
    <property type="entry name" value="Pyrv-flavodox_OxRtase_EKR"/>
</dbReference>
<dbReference type="FunFam" id="3.40.50.970:FF:000041">
    <property type="entry name" value="Pyruvate:ferredoxin (Flavodoxin) oxidoreductase"/>
    <property type="match status" value="1"/>
</dbReference>
<dbReference type="Pfam" id="PF02775">
    <property type="entry name" value="TPP_enzyme_C"/>
    <property type="match status" value="1"/>
</dbReference>
<evidence type="ECO:0000256" key="8">
    <source>
        <dbReference type="ARBA" id="ARBA00023014"/>
    </source>
</evidence>
<dbReference type="GO" id="GO:0022900">
    <property type="term" value="P:electron transport chain"/>
    <property type="evidence" value="ECO:0007669"/>
    <property type="project" value="InterPro"/>
</dbReference>
<dbReference type="SMART" id="SM00890">
    <property type="entry name" value="EKR"/>
    <property type="match status" value="1"/>
</dbReference>